<reference evidence="12" key="1">
    <citation type="journal article" date="2012" name="Proc. Natl. Acad. Sci. U.S.A.">
        <title>Antigenic diversity is generated by distinct evolutionary mechanisms in African trypanosome species.</title>
        <authorList>
            <person name="Jackson A.P."/>
            <person name="Berry A."/>
            <person name="Aslett M."/>
            <person name="Allison H.C."/>
            <person name="Burton P."/>
            <person name="Vavrova-Anderson J."/>
            <person name="Brown R."/>
            <person name="Browne H."/>
            <person name="Corton N."/>
            <person name="Hauser H."/>
            <person name="Gamble J."/>
            <person name="Gilderthorp R."/>
            <person name="Marcello L."/>
            <person name="McQuillan J."/>
            <person name="Otto T.D."/>
            <person name="Quail M.A."/>
            <person name="Sanders M.J."/>
            <person name="van Tonder A."/>
            <person name="Ginger M.L."/>
            <person name="Field M.C."/>
            <person name="Barry J.D."/>
            <person name="Hertz-Fowler C."/>
            <person name="Berriman M."/>
        </authorList>
    </citation>
    <scope>NUCLEOTIDE SEQUENCE</scope>
    <source>
        <strain evidence="12">IL3000</strain>
    </source>
</reference>
<keyword evidence="2" id="KW-0963">Cytoplasm</keyword>
<feature type="region of interest" description="Disordered" evidence="10">
    <location>
        <begin position="610"/>
        <end position="655"/>
    </location>
</feature>
<keyword evidence="5" id="KW-0862">Zinc</keyword>
<dbReference type="SUPFAM" id="SSF57850">
    <property type="entry name" value="RING/U-box"/>
    <property type="match status" value="1"/>
</dbReference>
<proteinExistence type="predicted"/>
<organism evidence="12">
    <name type="scientific">Trypanosoma congolense (strain IL3000)</name>
    <dbReference type="NCBI Taxonomy" id="1068625"/>
    <lineage>
        <taxon>Eukaryota</taxon>
        <taxon>Discoba</taxon>
        <taxon>Euglenozoa</taxon>
        <taxon>Kinetoplastea</taxon>
        <taxon>Metakinetoplastina</taxon>
        <taxon>Trypanosomatida</taxon>
        <taxon>Trypanosomatidae</taxon>
        <taxon>Trypanosoma</taxon>
        <taxon>Nannomonas</taxon>
    </lineage>
</organism>
<evidence type="ECO:0000256" key="7">
    <source>
        <dbReference type="ARBA" id="ARBA00023175"/>
    </source>
</evidence>
<dbReference type="SMART" id="SM00184">
    <property type="entry name" value="RING"/>
    <property type="match status" value="1"/>
</dbReference>
<dbReference type="GO" id="GO:0005923">
    <property type="term" value="C:bicellular tight junction"/>
    <property type="evidence" value="ECO:0007669"/>
    <property type="project" value="TreeGrafter"/>
</dbReference>
<name>G0UJ67_TRYCI</name>
<dbReference type="Pfam" id="PF13923">
    <property type="entry name" value="zf-C3HC4_2"/>
    <property type="match status" value="1"/>
</dbReference>
<dbReference type="InterPro" id="IPR017907">
    <property type="entry name" value="Znf_RING_CS"/>
</dbReference>
<evidence type="ECO:0000256" key="3">
    <source>
        <dbReference type="ARBA" id="ARBA00022723"/>
    </source>
</evidence>
<evidence type="ECO:0000256" key="5">
    <source>
        <dbReference type="ARBA" id="ARBA00022833"/>
    </source>
</evidence>
<keyword evidence="4 8" id="KW-0863">Zinc-finger</keyword>
<feature type="domain" description="RING-type" evidence="11">
    <location>
        <begin position="683"/>
        <end position="760"/>
    </location>
</feature>
<evidence type="ECO:0000256" key="6">
    <source>
        <dbReference type="ARBA" id="ARBA00023123"/>
    </source>
</evidence>
<evidence type="ECO:0000256" key="10">
    <source>
        <dbReference type="SAM" id="MobiDB-lite"/>
    </source>
</evidence>
<evidence type="ECO:0000256" key="2">
    <source>
        <dbReference type="ARBA" id="ARBA00022490"/>
    </source>
</evidence>
<keyword evidence="6" id="KW-0518">Myosin</keyword>
<dbReference type="GO" id="GO:0008270">
    <property type="term" value="F:zinc ion binding"/>
    <property type="evidence" value="ECO:0007669"/>
    <property type="project" value="UniProtKB-KW"/>
</dbReference>
<accession>G0UJ67</accession>
<dbReference type="VEuPathDB" id="TriTrypDB:TcIL3000_1_1850"/>
<feature type="compositionally biased region" description="Basic and acidic residues" evidence="10">
    <location>
        <begin position="610"/>
        <end position="650"/>
    </location>
</feature>
<evidence type="ECO:0000256" key="1">
    <source>
        <dbReference type="ARBA" id="ARBA00004496"/>
    </source>
</evidence>
<gene>
    <name evidence="12" type="ORF">TCIL3000_1_1850</name>
</gene>
<dbReference type="PROSITE" id="PS00518">
    <property type="entry name" value="ZF_RING_1"/>
    <property type="match status" value="1"/>
</dbReference>
<feature type="coiled-coil region" evidence="9">
    <location>
        <begin position="367"/>
        <end position="398"/>
    </location>
</feature>
<evidence type="ECO:0000313" key="12">
    <source>
        <dbReference type="EMBL" id="CCC89417.1"/>
    </source>
</evidence>
<keyword evidence="3" id="KW-0479">Metal-binding</keyword>
<feature type="coiled-coil region" evidence="9">
    <location>
        <begin position="497"/>
        <end position="524"/>
    </location>
</feature>
<sequence length="806" mass="92706">MSNGQRHSFPPLANRHVVKNEKSIAEPSLEVDRRFPAQQRSHSVSELFEKITTQQQEIQRLTDSLNAVQRNFERLGELHRKEREELERLRASAAANAQERLELEAVRAEWARCAEKESENVNALVEKEKENRELLSINEKLRKEVQEALLSRGKERQKEDEMLRIKTWELGEVRQRVLKFATEVKNRIESLSLGSCSFSQLNERSAGGNKLVMGRGGISPQESESGFAVEKGLCEAWDCVDKVCLALCEARIARDTKREEDLVQRQETRDQSLLIMSIMRALDEVEYMRRGSLCDEEEALRECICGSWNALHDKNINTYRSALDEVVRVEEKQRTQLVLHQMQNWEHVCEKALSSLQVNMVGVCTALDEVSNNAESQQQNYENRLQNLEKKVKEDEMKWHSEQRMQCCVHQLTLTAQEERAKLLLEEATEHLTVKFEKEKEELKMCVGALEEETRRISLLLSQASMREEKLHVTLERSHRGLGKELELVFRASSTMLQRYEEDNRNWLETVEKLKRELMRGQEEKVHESSSISKHYLLTNQTALGLAVGLAEASIDLRSVFCRMVEERTNIAREAMSTMYRQQLMEARDKAKEDINVALAASREELDQLQRDMEETRERLRSALDEKERLDQENKNLSERVESAHKRTEDQSPAEVIETKKSLKAILERLLVAEEATECAFSCGLCMHLLKSPLTCVPCGHTFCEECLLKLPQNVRGVRAASTIETAAPMKDKESSELLGGVVSLDSDKRPFSLRHCPECGSGNCNMTMRVQVVDVFSGNLNYRRKDTALLRSILAMMQKESKQQK</sequence>
<comment type="subcellular location">
    <subcellularLocation>
        <location evidence="1">Cytoplasm</location>
    </subcellularLocation>
</comment>
<evidence type="ECO:0000256" key="9">
    <source>
        <dbReference type="SAM" id="Coils"/>
    </source>
</evidence>
<dbReference type="InterPro" id="IPR001841">
    <property type="entry name" value="Znf_RING"/>
</dbReference>
<keyword evidence="7" id="KW-0505">Motor protein</keyword>
<protein>
    <recommendedName>
        <fullName evidence="11">RING-type domain-containing protein</fullName>
    </recommendedName>
</protein>
<dbReference type="PANTHER" id="PTHR46349:SF6">
    <property type="entry name" value="MYOSIN-6-LIKE"/>
    <property type="match status" value="1"/>
</dbReference>
<dbReference type="InterPro" id="IPR013083">
    <property type="entry name" value="Znf_RING/FYVE/PHD"/>
</dbReference>
<dbReference type="PROSITE" id="PS50089">
    <property type="entry name" value="ZF_RING_2"/>
    <property type="match status" value="1"/>
</dbReference>
<keyword evidence="9" id="KW-0175">Coiled coil</keyword>
<evidence type="ECO:0000256" key="4">
    <source>
        <dbReference type="ARBA" id="ARBA00022771"/>
    </source>
</evidence>
<evidence type="ECO:0000256" key="8">
    <source>
        <dbReference type="PROSITE-ProRule" id="PRU00175"/>
    </source>
</evidence>
<feature type="coiled-coil region" evidence="9">
    <location>
        <begin position="44"/>
        <end position="147"/>
    </location>
</feature>
<dbReference type="EMBL" id="HE575314">
    <property type="protein sequence ID" value="CCC89417.1"/>
    <property type="molecule type" value="Genomic_DNA"/>
</dbReference>
<dbReference type="Gene3D" id="3.30.40.10">
    <property type="entry name" value="Zinc/RING finger domain, C3HC4 (zinc finger)"/>
    <property type="match status" value="1"/>
</dbReference>
<dbReference type="AlphaFoldDB" id="G0UJ67"/>
<dbReference type="PANTHER" id="PTHR46349">
    <property type="entry name" value="CINGULIN-LIKE PROTEIN 1-RELATED"/>
    <property type="match status" value="1"/>
</dbReference>
<evidence type="ECO:0000259" key="11">
    <source>
        <dbReference type="PROSITE" id="PS50089"/>
    </source>
</evidence>